<dbReference type="PANTHER" id="PTHR43369">
    <property type="entry name" value="PHOSPHORIBOSYLGLYCINAMIDE FORMYLTRANSFERASE"/>
    <property type="match status" value="1"/>
</dbReference>
<dbReference type="InterPro" id="IPR002376">
    <property type="entry name" value="Formyl_transf_N"/>
</dbReference>
<comment type="catalytic activity">
    <reaction evidence="4">
        <text>N(1)-(5-phospho-beta-D-ribosyl)glycinamide + (6R)-10-formyltetrahydrofolate = N(2)-formyl-N(1)-(5-phospho-beta-D-ribosyl)glycinamide + (6S)-5,6,7,8-tetrahydrofolate + H(+)</text>
        <dbReference type="Rhea" id="RHEA:15053"/>
        <dbReference type="ChEBI" id="CHEBI:15378"/>
        <dbReference type="ChEBI" id="CHEBI:57453"/>
        <dbReference type="ChEBI" id="CHEBI:143788"/>
        <dbReference type="ChEBI" id="CHEBI:147286"/>
        <dbReference type="ChEBI" id="CHEBI:195366"/>
        <dbReference type="EC" id="2.1.2.2"/>
    </reaction>
</comment>
<dbReference type="InterPro" id="IPR036477">
    <property type="entry name" value="Formyl_transf_N_sf"/>
</dbReference>
<comment type="caution">
    <text evidence="6">The sequence shown here is derived from an EMBL/GenBank/DDBJ whole genome shotgun (WGS) entry which is preliminary data.</text>
</comment>
<evidence type="ECO:0000256" key="4">
    <source>
        <dbReference type="HAMAP-Rule" id="MF_01930"/>
    </source>
</evidence>
<name>A0A315Z9Z2_SEDFL</name>
<dbReference type="GO" id="GO:0005829">
    <property type="term" value="C:cytosol"/>
    <property type="evidence" value="ECO:0007669"/>
    <property type="project" value="TreeGrafter"/>
</dbReference>
<organism evidence="6 7">
    <name type="scientific">Sediminitomix flava</name>
    <dbReference type="NCBI Taxonomy" id="379075"/>
    <lineage>
        <taxon>Bacteria</taxon>
        <taxon>Pseudomonadati</taxon>
        <taxon>Bacteroidota</taxon>
        <taxon>Cytophagia</taxon>
        <taxon>Cytophagales</taxon>
        <taxon>Flammeovirgaceae</taxon>
        <taxon>Sediminitomix</taxon>
    </lineage>
</organism>
<dbReference type="PANTHER" id="PTHR43369:SF2">
    <property type="entry name" value="PHOSPHORIBOSYLGLYCINAMIDE FORMYLTRANSFERASE"/>
    <property type="match status" value="1"/>
</dbReference>
<sequence length="208" mass="23370">MIYELWAEVETLKSQTNVSEKKVAILASGSGSNAENIIQYFRDNNINASFIIIANNKEAKVFDRAERLGVPSYYFGRKAFNETGEVKQKLIEFGADLIVLAGFLWLIPSDLVEAYPNKIVNIHPALLPKYGGKGMYGINVHRAVVEAKEKESGITIHYCNQAYDEGAHILQASCLLDQTESPEEVAKKVLRLEHKYYPQVVEDILFNS</sequence>
<evidence type="ECO:0000256" key="2">
    <source>
        <dbReference type="ARBA" id="ARBA00022679"/>
    </source>
</evidence>
<dbReference type="InterPro" id="IPR004607">
    <property type="entry name" value="GART"/>
</dbReference>
<dbReference type="EC" id="2.1.2.2" evidence="4"/>
<dbReference type="HAMAP" id="MF_01930">
    <property type="entry name" value="PurN"/>
    <property type="match status" value="1"/>
</dbReference>
<evidence type="ECO:0000313" key="7">
    <source>
        <dbReference type="Proteomes" id="UP000245535"/>
    </source>
</evidence>
<reference evidence="6 7" key="1">
    <citation type="submission" date="2018-03" db="EMBL/GenBank/DDBJ databases">
        <title>Genomic Encyclopedia of Archaeal and Bacterial Type Strains, Phase II (KMG-II): from individual species to whole genera.</title>
        <authorList>
            <person name="Goeker M."/>
        </authorList>
    </citation>
    <scope>NUCLEOTIDE SEQUENCE [LARGE SCALE GENOMIC DNA]</scope>
    <source>
        <strain evidence="6 7">DSM 28229</strain>
    </source>
</reference>
<keyword evidence="3 4" id="KW-0658">Purine biosynthesis</keyword>
<dbReference type="SUPFAM" id="SSF53328">
    <property type="entry name" value="Formyltransferase"/>
    <property type="match status" value="1"/>
</dbReference>
<dbReference type="AlphaFoldDB" id="A0A315Z9Z2"/>
<proteinExistence type="inferred from homology"/>
<keyword evidence="7" id="KW-1185">Reference proteome</keyword>
<accession>A0A315Z9Z2</accession>
<comment type="function">
    <text evidence="4">Catalyzes the transfer of a formyl group from 10-formyltetrahydrofolate to 5-phospho-ribosyl-glycinamide (GAR), producing 5-phospho-ribosyl-N-formylglycinamide (FGAR) and tetrahydrofolate.</text>
</comment>
<evidence type="ECO:0000256" key="1">
    <source>
        <dbReference type="ARBA" id="ARBA00005054"/>
    </source>
</evidence>
<feature type="active site" description="Proton donor" evidence="4">
    <location>
        <position position="123"/>
    </location>
</feature>
<comment type="caution">
    <text evidence="4">Lacks conserved residue(s) required for the propagation of feature annotation.</text>
</comment>
<gene>
    <name evidence="4" type="primary">purN</name>
    <name evidence="6" type="ORF">BC781_103648</name>
</gene>
<dbReference type="OrthoDB" id="9806170at2"/>
<feature type="binding site" evidence="4">
    <location>
        <begin position="31"/>
        <end position="33"/>
    </location>
    <ligand>
        <name>N(1)-(5-phospho-beta-D-ribosyl)glycinamide</name>
        <dbReference type="ChEBI" id="CHEBI:143788"/>
    </ligand>
</feature>
<dbReference type="GO" id="GO:0006189">
    <property type="term" value="P:'de novo' IMP biosynthetic process"/>
    <property type="evidence" value="ECO:0007669"/>
    <property type="project" value="UniProtKB-UniRule"/>
</dbReference>
<evidence type="ECO:0000259" key="5">
    <source>
        <dbReference type="Pfam" id="PF00551"/>
    </source>
</evidence>
<evidence type="ECO:0000313" key="6">
    <source>
        <dbReference type="EMBL" id="PWJ42396.1"/>
    </source>
</evidence>
<feature type="site" description="Raises pKa of active site His" evidence="4">
    <location>
        <position position="164"/>
    </location>
</feature>
<dbReference type="UniPathway" id="UPA00074">
    <property type="reaction ID" value="UER00126"/>
</dbReference>
<comment type="similarity">
    <text evidence="4">Belongs to the GART family.</text>
</comment>
<evidence type="ECO:0000256" key="3">
    <source>
        <dbReference type="ARBA" id="ARBA00022755"/>
    </source>
</evidence>
<dbReference type="EMBL" id="QGDO01000003">
    <property type="protein sequence ID" value="PWJ42396.1"/>
    <property type="molecule type" value="Genomic_DNA"/>
</dbReference>
<dbReference type="Pfam" id="PF00551">
    <property type="entry name" value="Formyl_trans_N"/>
    <property type="match status" value="1"/>
</dbReference>
<dbReference type="RefSeq" id="WP_109619315.1">
    <property type="nucleotide sequence ID" value="NZ_QGDO01000003.1"/>
</dbReference>
<dbReference type="CDD" id="cd08645">
    <property type="entry name" value="FMT_core_GART"/>
    <property type="match status" value="1"/>
</dbReference>
<feature type="domain" description="Formyl transferase N-terminal" evidence="5">
    <location>
        <begin position="21"/>
        <end position="201"/>
    </location>
</feature>
<dbReference type="Gene3D" id="3.40.50.170">
    <property type="entry name" value="Formyl transferase, N-terminal domain"/>
    <property type="match status" value="1"/>
</dbReference>
<feature type="binding site" evidence="4">
    <location>
        <position position="121"/>
    </location>
    <ligand>
        <name>(6R)-10-formyltetrahydrofolate</name>
        <dbReference type="ChEBI" id="CHEBI:195366"/>
    </ligand>
</feature>
<dbReference type="GO" id="GO:0004644">
    <property type="term" value="F:phosphoribosylglycinamide formyltransferase activity"/>
    <property type="evidence" value="ECO:0007669"/>
    <property type="project" value="UniProtKB-UniRule"/>
</dbReference>
<protein>
    <recommendedName>
        <fullName evidence="4">Phosphoribosylglycinamide formyltransferase</fullName>
        <ecNumber evidence="4">2.1.2.2</ecNumber>
    </recommendedName>
    <alternativeName>
        <fullName evidence="4">5'-phosphoribosylglycinamide transformylase</fullName>
    </alternativeName>
    <alternativeName>
        <fullName evidence="4">GAR transformylase</fullName>
        <shortName evidence="4">GART</shortName>
    </alternativeName>
</protein>
<feature type="binding site" evidence="4">
    <location>
        <position position="77"/>
    </location>
    <ligand>
        <name>(6R)-10-formyltetrahydrofolate</name>
        <dbReference type="ChEBI" id="CHEBI:195366"/>
    </ligand>
</feature>
<keyword evidence="2 4" id="KW-0808">Transferase</keyword>
<dbReference type="Proteomes" id="UP000245535">
    <property type="component" value="Unassembled WGS sequence"/>
</dbReference>
<comment type="pathway">
    <text evidence="1 4">Purine metabolism; IMP biosynthesis via de novo pathway; N(2)-formyl-N(1)-(5-phospho-D-ribosyl)glycinamide from N(1)-(5-phospho-D-ribosyl)glycinamide (10-formyl THF route): step 1/1.</text>
</comment>